<evidence type="ECO:0008006" key="3">
    <source>
        <dbReference type="Google" id="ProtNLM"/>
    </source>
</evidence>
<comment type="caution">
    <text evidence="1">The sequence shown here is derived from an EMBL/GenBank/DDBJ whole genome shotgun (WGS) entry which is preliminary data.</text>
</comment>
<organism evidence="1 2">
    <name type="scientific">Paenibacillus borealis</name>
    <dbReference type="NCBI Taxonomy" id="160799"/>
    <lineage>
        <taxon>Bacteria</taxon>
        <taxon>Bacillati</taxon>
        <taxon>Bacillota</taxon>
        <taxon>Bacilli</taxon>
        <taxon>Bacillales</taxon>
        <taxon>Paenibacillaceae</taxon>
        <taxon>Paenibacillus</taxon>
    </lineage>
</organism>
<name>A0ABX3GWJ2_PAEBO</name>
<dbReference type="SUPFAM" id="SSF52833">
    <property type="entry name" value="Thioredoxin-like"/>
    <property type="match status" value="1"/>
</dbReference>
<dbReference type="EMBL" id="MPTB01000077">
    <property type="protein sequence ID" value="OMD36698.1"/>
    <property type="molecule type" value="Genomic_DNA"/>
</dbReference>
<gene>
    <name evidence="1" type="ORF">BSK56_32005</name>
</gene>
<dbReference type="Proteomes" id="UP000187412">
    <property type="component" value="Unassembled WGS sequence"/>
</dbReference>
<dbReference type="InterPro" id="IPR036249">
    <property type="entry name" value="Thioredoxin-like_sf"/>
</dbReference>
<evidence type="ECO:0000313" key="2">
    <source>
        <dbReference type="Proteomes" id="UP000187412"/>
    </source>
</evidence>
<proteinExistence type="predicted"/>
<evidence type="ECO:0000313" key="1">
    <source>
        <dbReference type="EMBL" id="OMD36698.1"/>
    </source>
</evidence>
<accession>A0ABX3GWJ2</accession>
<sequence length="102" mass="11431">MGSVTKLVFLSDHCGSCYQVLDMLQHGTGRQNYLVLKPDRPKDSSMNINDKQYNFPLIRSTRLMNSFGIEKVPLIISISQGGFITEIHDLKDTEELTSILAG</sequence>
<keyword evidence="2" id="KW-1185">Reference proteome</keyword>
<reference evidence="1 2" key="1">
    <citation type="submission" date="2016-10" db="EMBL/GenBank/DDBJ databases">
        <title>Paenibacillus species isolates.</title>
        <authorList>
            <person name="Beno S.M."/>
        </authorList>
    </citation>
    <scope>NUCLEOTIDE SEQUENCE [LARGE SCALE GENOMIC DNA]</scope>
    <source>
        <strain evidence="1 2">FSL H7-0744</strain>
    </source>
</reference>
<protein>
    <recommendedName>
        <fullName evidence="3">Glutaredoxin domain-containing protein</fullName>
    </recommendedName>
</protein>